<feature type="signal peptide" evidence="2">
    <location>
        <begin position="1"/>
        <end position="18"/>
    </location>
</feature>
<gene>
    <name evidence="4" type="ORF">TrCOL_g12672</name>
</gene>
<feature type="domain" description="Pseudouridine synthase RsuA/RluA-like" evidence="3">
    <location>
        <begin position="28"/>
        <end position="195"/>
    </location>
</feature>
<dbReference type="GO" id="GO:0003723">
    <property type="term" value="F:RNA binding"/>
    <property type="evidence" value="ECO:0007669"/>
    <property type="project" value="InterPro"/>
</dbReference>
<dbReference type="PROSITE" id="PS01129">
    <property type="entry name" value="PSI_RLU"/>
    <property type="match status" value="1"/>
</dbReference>
<accession>A0A9W7GF98</accession>
<organism evidence="4 5">
    <name type="scientific">Triparma columacea</name>
    <dbReference type="NCBI Taxonomy" id="722753"/>
    <lineage>
        <taxon>Eukaryota</taxon>
        <taxon>Sar</taxon>
        <taxon>Stramenopiles</taxon>
        <taxon>Ochrophyta</taxon>
        <taxon>Bolidophyceae</taxon>
        <taxon>Parmales</taxon>
        <taxon>Triparmaceae</taxon>
        <taxon>Triparma</taxon>
    </lineage>
</organism>
<dbReference type="Proteomes" id="UP001165065">
    <property type="component" value="Unassembled WGS sequence"/>
</dbReference>
<dbReference type="Pfam" id="PF00849">
    <property type="entry name" value="PseudoU_synth_2"/>
    <property type="match status" value="1"/>
</dbReference>
<dbReference type="PANTHER" id="PTHR21600:SF87">
    <property type="entry name" value="RNA PSEUDOURIDYLATE SYNTHASE DOMAIN-CONTAINING PROTEIN 1"/>
    <property type="match status" value="1"/>
</dbReference>
<dbReference type="AlphaFoldDB" id="A0A9W7GF98"/>
<dbReference type="GO" id="GO:0009982">
    <property type="term" value="F:pseudouridine synthase activity"/>
    <property type="evidence" value="ECO:0007669"/>
    <property type="project" value="InterPro"/>
</dbReference>
<dbReference type="OrthoDB" id="424794at2759"/>
<evidence type="ECO:0000256" key="2">
    <source>
        <dbReference type="SAM" id="SignalP"/>
    </source>
</evidence>
<dbReference type="SUPFAM" id="SSF55120">
    <property type="entry name" value="Pseudouridine synthase"/>
    <property type="match status" value="1"/>
</dbReference>
<evidence type="ECO:0000256" key="1">
    <source>
        <dbReference type="ARBA" id="ARBA00010876"/>
    </source>
</evidence>
<dbReference type="InterPro" id="IPR006224">
    <property type="entry name" value="PsdUridine_synth_RluA-like_CS"/>
</dbReference>
<dbReference type="CDD" id="cd02869">
    <property type="entry name" value="PseudoU_synth_RluA_like"/>
    <property type="match status" value="1"/>
</dbReference>
<dbReference type="PANTHER" id="PTHR21600">
    <property type="entry name" value="MITOCHONDRIAL RNA PSEUDOURIDINE SYNTHASE"/>
    <property type="match status" value="1"/>
</dbReference>
<dbReference type="InterPro" id="IPR006145">
    <property type="entry name" value="PsdUridine_synth_RsuA/RluA"/>
</dbReference>
<dbReference type="GO" id="GO:0000455">
    <property type="term" value="P:enzyme-directed rRNA pseudouridine synthesis"/>
    <property type="evidence" value="ECO:0007669"/>
    <property type="project" value="TreeGrafter"/>
</dbReference>
<comment type="caution">
    <text evidence="4">The sequence shown here is derived from an EMBL/GenBank/DDBJ whole genome shotgun (WGS) entry which is preliminary data.</text>
</comment>
<keyword evidence="5" id="KW-1185">Reference proteome</keyword>
<dbReference type="Gene3D" id="3.30.2350.10">
    <property type="entry name" value="Pseudouridine synthase"/>
    <property type="match status" value="1"/>
</dbReference>
<dbReference type="EMBL" id="BRYA01001474">
    <property type="protein sequence ID" value="GMI44287.1"/>
    <property type="molecule type" value="Genomic_DNA"/>
</dbReference>
<evidence type="ECO:0000259" key="3">
    <source>
        <dbReference type="Pfam" id="PF00849"/>
    </source>
</evidence>
<evidence type="ECO:0000313" key="4">
    <source>
        <dbReference type="EMBL" id="GMI44287.1"/>
    </source>
</evidence>
<name>A0A9W7GF98_9STRA</name>
<keyword evidence="2" id="KW-0732">Signal</keyword>
<proteinExistence type="inferred from homology"/>
<dbReference type="InterPro" id="IPR020103">
    <property type="entry name" value="PsdUridine_synth_cat_dom_sf"/>
</dbReference>
<reference evidence="5" key="1">
    <citation type="journal article" date="2023" name="Commun. Biol.">
        <title>Genome analysis of Parmales, the sister group of diatoms, reveals the evolutionary specialization of diatoms from phago-mixotrophs to photoautotrophs.</title>
        <authorList>
            <person name="Ban H."/>
            <person name="Sato S."/>
            <person name="Yoshikawa S."/>
            <person name="Yamada K."/>
            <person name="Nakamura Y."/>
            <person name="Ichinomiya M."/>
            <person name="Sato N."/>
            <person name="Blanc-Mathieu R."/>
            <person name="Endo H."/>
            <person name="Kuwata A."/>
            <person name="Ogata H."/>
        </authorList>
    </citation>
    <scope>NUCLEOTIDE SEQUENCE [LARGE SCALE GENOMIC DNA]</scope>
</reference>
<sequence length="273" mass="30670">MYLFITLLFLVINAPVFPVQILSQGSRYVIVNKPAPLVCHPSEYDTCPEVPLLKIVRDQIDGRVNLVHRIDRGTSGCVLLCTDTTNSSFTSNLQRRLSEGQKTYLAWCRGNGDYLKKLGNGEETKYKLPGEGGIENVETLGDGWFRVDRAIKNERGSLRDAITDFRVLAAGVDNVVVECRPHTGRWHQIRKHLSALSSPILGDVTHGNSKTNRMWRERGLPVHRIGLHLQRINLPTDEGSPPILAHAPVPPDLTELWREHCPEAVDIIIKHNK</sequence>
<feature type="chain" id="PRO_5040854728" description="Pseudouridine synthase RsuA/RluA-like domain-containing protein" evidence="2">
    <location>
        <begin position="19"/>
        <end position="273"/>
    </location>
</feature>
<evidence type="ECO:0000313" key="5">
    <source>
        <dbReference type="Proteomes" id="UP001165065"/>
    </source>
</evidence>
<dbReference type="InterPro" id="IPR050188">
    <property type="entry name" value="RluA_PseudoU_synthase"/>
</dbReference>
<protein>
    <recommendedName>
        <fullName evidence="3">Pseudouridine synthase RsuA/RluA-like domain-containing protein</fullName>
    </recommendedName>
</protein>
<comment type="similarity">
    <text evidence="1">Belongs to the pseudouridine synthase RluA family.</text>
</comment>